<protein>
    <recommendedName>
        <fullName evidence="1">ATP-dependent DNA helicase</fullName>
        <ecNumber evidence="1">5.6.2.3</ecNumber>
    </recommendedName>
</protein>
<evidence type="ECO:0000259" key="4">
    <source>
        <dbReference type="Pfam" id="PF05970"/>
    </source>
</evidence>
<reference evidence="7" key="2">
    <citation type="submission" date="2018-08" db="UniProtKB">
        <authorList>
            <consortium name="EnsemblPlants"/>
        </authorList>
    </citation>
    <scope>IDENTIFICATION</scope>
    <source>
        <strain evidence="7">Yugu1</strain>
    </source>
</reference>
<evidence type="ECO:0000256" key="3">
    <source>
        <dbReference type="SAM" id="Phobius"/>
    </source>
</evidence>
<feature type="domain" description="DNA helicase Pif1-like 2B" evidence="6">
    <location>
        <begin position="1018"/>
        <end position="1056"/>
    </location>
</feature>
<proteinExistence type="inferred from homology"/>
<keyword evidence="3" id="KW-1133">Transmembrane helix</keyword>
<dbReference type="GO" id="GO:0006281">
    <property type="term" value="P:DNA repair"/>
    <property type="evidence" value="ECO:0007669"/>
    <property type="project" value="UniProtKB-KW"/>
</dbReference>
<dbReference type="Proteomes" id="UP000004995">
    <property type="component" value="Unassembled WGS sequence"/>
</dbReference>
<dbReference type="GO" id="GO:0016887">
    <property type="term" value="F:ATP hydrolysis activity"/>
    <property type="evidence" value="ECO:0007669"/>
    <property type="project" value="RHEA"/>
</dbReference>
<keyword evidence="8" id="KW-1185">Reference proteome</keyword>
<evidence type="ECO:0000256" key="1">
    <source>
        <dbReference type="RuleBase" id="RU363044"/>
    </source>
</evidence>
<comment type="cofactor">
    <cofactor evidence="1">
        <name>Mg(2+)</name>
        <dbReference type="ChEBI" id="CHEBI:18420"/>
    </cofactor>
</comment>
<comment type="similarity">
    <text evidence="1">Belongs to the helicase family.</text>
</comment>
<evidence type="ECO:0000259" key="5">
    <source>
        <dbReference type="Pfam" id="PF14214"/>
    </source>
</evidence>
<feature type="compositionally biased region" description="Polar residues" evidence="2">
    <location>
        <begin position="1"/>
        <end position="10"/>
    </location>
</feature>
<dbReference type="GO" id="GO:0005524">
    <property type="term" value="F:ATP binding"/>
    <property type="evidence" value="ECO:0007669"/>
    <property type="project" value="UniProtKB-KW"/>
</dbReference>
<dbReference type="AlphaFoldDB" id="K3YKW4"/>
<organism evidence="7 8">
    <name type="scientific">Setaria italica</name>
    <name type="common">Foxtail millet</name>
    <name type="synonym">Panicum italicum</name>
    <dbReference type="NCBI Taxonomy" id="4555"/>
    <lineage>
        <taxon>Eukaryota</taxon>
        <taxon>Viridiplantae</taxon>
        <taxon>Streptophyta</taxon>
        <taxon>Embryophyta</taxon>
        <taxon>Tracheophyta</taxon>
        <taxon>Spermatophyta</taxon>
        <taxon>Magnoliopsida</taxon>
        <taxon>Liliopsida</taxon>
        <taxon>Poales</taxon>
        <taxon>Poaceae</taxon>
        <taxon>PACMAD clade</taxon>
        <taxon>Panicoideae</taxon>
        <taxon>Panicodae</taxon>
        <taxon>Paniceae</taxon>
        <taxon>Cenchrinae</taxon>
        <taxon>Setaria</taxon>
    </lineage>
</organism>
<keyword evidence="1" id="KW-0067">ATP-binding</keyword>
<dbReference type="PANTHER" id="PTHR10492:SF94">
    <property type="entry name" value="ATP-DEPENDENT DNA HELICASE"/>
    <property type="match status" value="1"/>
</dbReference>
<evidence type="ECO:0000256" key="2">
    <source>
        <dbReference type="SAM" id="MobiDB-lite"/>
    </source>
</evidence>
<dbReference type="Gramene" id="KQL01538">
    <property type="protein sequence ID" value="KQL01538"/>
    <property type="gene ID" value="SETIT_014884mg"/>
</dbReference>
<dbReference type="PANTHER" id="PTHR10492">
    <property type="match status" value="1"/>
</dbReference>
<dbReference type="CDD" id="cd18809">
    <property type="entry name" value="SF1_C_RecD"/>
    <property type="match status" value="1"/>
</dbReference>
<evidence type="ECO:0000313" key="8">
    <source>
        <dbReference type="Proteomes" id="UP000004995"/>
    </source>
</evidence>
<dbReference type="InterPro" id="IPR027417">
    <property type="entry name" value="P-loop_NTPase"/>
</dbReference>
<reference evidence="8" key="1">
    <citation type="journal article" date="2012" name="Nat. Biotechnol.">
        <title>Reference genome sequence of the model plant Setaria.</title>
        <authorList>
            <person name="Bennetzen J.L."/>
            <person name="Schmutz J."/>
            <person name="Wang H."/>
            <person name="Percifield R."/>
            <person name="Hawkins J."/>
            <person name="Pontaroli A.C."/>
            <person name="Estep M."/>
            <person name="Feng L."/>
            <person name="Vaughn J.N."/>
            <person name="Grimwood J."/>
            <person name="Jenkins J."/>
            <person name="Barry K."/>
            <person name="Lindquist E."/>
            <person name="Hellsten U."/>
            <person name="Deshpande S."/>
            <person name="Wang X."/>
            <person name="Wu X."/>
            <person name="Mitros T."/>
            <person name="Triplett J."/>
            <person name="Yang X."/>
            <person name="Ye C.Y."/>
            <person name="Mauro-Herrera M."/>
            <person name="Wang L."/>
            <person name="Li P."/>
            <person name="Sharma M."/>
            <person name="Sharma R."/>
            <person name="Ronald P.C."/>
            <person name="Panaud O."/>
            <person name="Kellogg E.A."/>
            <person name="Brutnell T.P."/>
            <person name="Doust A.N."/>
            <person name="Tuskan G.A."/>
            <person name="Rokhsar D."/>
            <person name="Devos K.M."/>
        </authorList>
    </citation>
    <scope>NUCLEOTIDE SEQUENCE [LARGE SCALE GENOMIC DNA]</scope>
    <source>
        <strain evidence="8">cv. Yugu1</strain>
    </source>
</reference>
<dbReference type="HOGENOM" id="CLU_001324_0_3_1"/>
<sequence>MQSVVTQTATVREPAKEPNASGLWEPDDPMHGIEDKDARYFRKHIRYFNSHFSFTSFRVFIDRRLASTRGIGVYTFKAYGQIYHKLDPLVLSGKGSRHMQLYIYDTNDSIAHRVKRSLNLDENLIHLICGVLIRGNPYVQLFTSLGTLVDIQEYTIELNTKISIDQRRYSALAMDQIAAIWVDGNDPQHRFSRSIVIYGKSNDSHYIRAYHDCYDPLAYPLFLINSWLPSYFIIVYINLYIFLFSTQSRIMMKHMVTDGEICEGQFNVFFHTGHIFQQLLVDWHVKDEIMVELLHGQTPQDQPDVVAQVYHAKLLNLHDFLIKKGHLSTVVAWAHVTEFQKRGLPHEHFLLVMEAESKLTSLDDYDKYILLHQIVVKHMMHGPCSTLNKDCPCMVDGQCHFRYPRQFSAMTKQGKDTYPIYRGREDGQRVKIRGEELDNRWVVPYNPVLLMRYNYHINVEICSSIKSVQYLYKYIYKDHDRASYTVDAKGNEHVVINEIKQYRDARMITTIEAVYRLFGFKLYSMWPPVLQMQVHLPGMHMVSYKSTDNLKDVVARAKSQRSMLTEYFKVNAVNPKARQYLYKEFPEYFMWNKAGKYWKPRVAKRKLQISRLVYANPNEGDRYYLRVLLNHVRGATSYENLRTWRGVRYETFRAAAEAMGFVDTDKSLDDCLTECALVRFPSSLRRLFATIMNFHRANENNIIVEQTVLRDISYHLTSMGKDIRHYDLPKLHESGHVKHLKIIDTLNAKQKAGFEEILDHVMKGKGHVFFVDGLGGIDKTYLYKALIAKVRSMDLIAIATTTSGIAASIMPGGCTAHSWFKIPIKLDDSTMCSFTKQSGTTELLRRASLIIWNEVAMTKRQAVEALDRTLHDVMDCPQPFGGEVMLFGGDFRQVLPVVEHGTRAQITDTTLLKLYIWESIWCIRLTQNMRAQSDSWFADYLLRIGNDTKKTIGDDYVQLPDDIFIDSLTDGIFIGMLIDHVFPNLHVNCTSANYMRERAILSTRNEHMDAVNALMIDRFPGSKQLTIKKNFPVILLHNLDPHNGLCNGTRLIVREFQKNSIDAEIVNGQHAGKRVFIPRITMSHSEDLPLPKFKRKQFPIRLSFAMTINKAQGQTIPNVGIYLPEPVFSHGQLYVALSRGVSRETTWVLARKNKDMDLSGKGTKNIVYRDVL</sequence>
<dbReference type="EnsemblPlants" id="KQL01538">
    <property type="protein sequence ID" value="KQL01538"/>
    <property type="gene ID" value="SETIT_014884mg"/>
</dbReference>
<dbReference type="Gene3D" id="3.40.50.300">
    <property type="entry name" value="P-loop containing nucleotide triphosphate hydrolases"/>
    <property type="match status" value="1"/>
</dbReference>
<dbReference type="InterPro" id="IPR049163">
    <property type="entry name" value="Pif1-like_2B_dom"/>
</dbReference>
<dbReference type="InterPro" id="IPR025476">
    <property type="entry name" value="Helitron_helicase-like"/>
</dbReference>
<dbReference type="EMBL" id="AGNK02003759">
    <property type="status" value="NOT_ANNOTATED_CDS"/>
    <property type="molecule type" value="Genomic_DNA"/>
</dbReference>
<keyword evidence="1" id="KW-0378">Hydrolase</keyword>
<keyword evidence="1" id="KW-0347">Helicase</keyword>
<comment type="catalytic activity">
    <reaction evidence="1">
        <text>ATP + H2O = ADP + phosphate + H(+)</text>
        <dbReference type="Rhea" id="RHEA:13065"/>
        <dbReference type="ChEBI" id="CHEBI:15377"/>
        <dbReference type="ChEBI" id="CHEBI:15378"/>
        <dbReference type="ChEBI" id="CHEBI:30616"/>
        <dbReference type="ChEBI" id="CHEBI:43474"/>
        <dbReference type="ChEBI" id="CHEBI:456216"/>
        <dbReference type="EC" id="5.6.2.3"/>
    </reaction>
</comment>
<evidence type="ECO:0000313" key="7">
    <source>
        <dbReference type="EnsemblPlants" id="KQL01538"/>
    </source>
</evidence>
<dbReference type="FunFam" id="3.40.50.300:FF:002884">
    <property type="entry name" value="ATP-dependent DNA helicase"/>
    <property type="match status" value="1"/>
</dbReference>
<evidence type="ECO:0000259" key="6">
    <source>
        <dbReference type="Pfam" id="PF21530"/>
    </source>
</evidence>
<dbReference type="Pfam" id="PF21530">
    <property type="entry name" value="Pif1_2B_dom"/>
    <property type="match status" value="1"/>
</dbReference>
<dbReference type="InterPro" id="IPR010285">
    <property type="entry name" value="DNA_helicase_pif1-like_DEAD"/>
</dbReference>
<keyword evidence="1" id="KW-0233">DNA recombination</keyword>
<dbReference type="GO" id="GO:0043139">
    <property type="term" value="F:5'-3' DNA helicase activity"/>
    <property type="evidence" value="ECO:0007669"/>
    <property type="project" value="UniProtKB-EC"/>
</dbReference>
<dbReference type="Pfam" id="PF05970">
    <property type="entry name" value="PIF1"/>
    <property type="match status" value="1"/>
</dbReference>
<accession>K3YKW4</accession>
<dbReference type="eggNOG" id="KOG0987">
    <property type="taxonomic scope" value="Eukaryota"/>
</dbReference>
<keyword evidence="1" id="KW-0547">Nucleotide-binding</keyword>
<keyword evidence="1" id="KW-0227">DNA damage</keyword>
<feature type="transmembrane region" description="Helical" evidence="3">
    <location>
        <begin position="217"/>
        <end position="243"/>
    </location>
</feature>
<feature type="domain" description="Helitron helicase-like" evidence="5">
    <location>
        <begin position="286"/>
        <end position="351"/>
    </location>
</feature>
<dbReference type="GO" id="GO:0000723">
    <property type="term" value="P:telomere maintenance"/>
    <property type="evidence" value="ECO:0007669"/>
    <property type="project" value="InterPro"/>
</dbReference>
<keyword evidence="3" id="KW-0472">Membrane</keyword>
<keyword evidence="1" id="KW-0234">DNA repair</keyword>
<dbReference type="GO" id="GO:0006310">
    <property type="term" value="P:DNA recombination"/>
    <property type="evidence" value="ECO:0007669"/>
    <property type="project" value="UniProtKB-KW"/>
</dbReference>
<dbReference type="OMA" id="HRANENN"/>
<dbReference type="InParanoid" id="K3YKW4"/>
<dbReference type="Pfam" id="PF14214">
    <property type="entry name" value="Helitron_like_N"/>
    <property type="match status" value="1"/>
</dbReference>
<feature type="domain" description="DNA helicase Pif1-like DEAD-box helicase" evidence="4">
    <location>
        <begin position="746"/>
        <end position="946"/>
    </location>
</feature>
<name>K3YKW4_SETIT</name>
<keyword evidence="3" id="KW-0812">Transmembrane</keyword>
<feature type="region of interest" description="Disordered" evidence="2">
    <location>
        <begin position="1"/>
        <end position="30"/>
    </location>
</feature>
<dbReference type="EC" id="5.6.2.3" evidence="1"/>
<dbReference type="SUPFAM" id="SSF52540">
    <property type="entry name" value="P-loop containing nucleoside triphosphate hydrolases"/>
    <property type="match status" value="2"/>
</dbReference>